<evidence type="ECO:0000313" key="14">
    <source>
        <dbReference type="Proteomes" id="UP000262825"/>
    </source>
</evidence>
<comment type="similarity">
    <text evidence="2">Belongs to the WD repeat SEC13 family.</text>
</comment>
<dbReference type="EMBL" id="UFAJ01000253">
    <property type="protein sequence ID" value="SSD60020.1"/>
    <property type="molecule type" value="Genomic_DNA"/>
</dbReference>
<dbReference type="Proteomes" id="UP000262825">
    <property type="component" value="Unassembled WGS sequence"/>
</dbReference>
<keyword evidence="8" id="KW-0811">Translocation</keyword>
<dbReference type="InterPro" id="IPR001680">
    <property type="entry name" value="WD40_rpt"/>
</dbReference>
<sequence>MIPFISGHEDLIHDVAYDFYGRHLATCSSDQHVKVFRLDKETNEWILSDSWKAHDSSIVSLDWASPEFGRLIVTASYDKKIKIWEEDPDIPEGSGKRWINVTTLNDSIGPLFSVKFAPSHFGLRIGCIGNDGILRIYDALEPSDLKSWTITSELKVLATPPASHLQSDFELVWCPSRFYQETIVCCALDQGLIYQRNKEGKLFLAATLPGHKGLIRSVSWAPSIGRTYQLVATGCKDGNVRIFKITDHNKYIASNYSGNGDNEANNSTIAVELIAEKDDHKGEVWSVSWNLTGTVLSSAGDDGKVRLWKSSYSDEFQCMSVITPQKR</sequence>
<feature type="repeat" description="WD" evidence="12">
    <location>
        <begin position="277"/>
        <end position="309"/>
    </location>
</feature>
<dbReference type="VEuPathDB" id="FungiDB:SCODWIG_01781"/>
<dbReference type="SMART" id="SM00320">
    <property type="entry name" value="WD40"/>
    <property type="match status" value="5"/>
</dbReference>
<proteinExistence type="inferred from homology"/>
<dbReference type="GO" id="GO:0035859">
    <property type="term" value="C:Seh1-associated complex"/>
    <property type="evidence" value="ECO:0007669"/>
    <property type="project" value="TreeGrafter"/>
</dbReference>
<evidence type="ECO:0000256" key="3">
    <source>
        <dbReference type="ARBA" id="ARBA00022448"/>
    </source>
</evidence>
<keyword evidence="4 12" id="KW-0853">WD repeat</keyword>
<evidence type="ECO:0000256" key="10">
    <source>
        <dbReference type="ARBA" id="ARBA00023242"/>
    </source>
</evidence>
<keyword evidence="7" id="KW-0653">Protein transport</keyword>
<dbReference type="PROSITE" id="PS50082">
    <property type="entry name" value="WD_REPEATS_2"/>
    <property type="match status" value="4"/>
</dbReference>
<dbReference type="GO" id="GO:0034198">
    <property type="term" value="P:cellular response to amino acid starvation"/>
    <property type="evidence" value="ECO:0007669"/>
    <property type="project" value="TreeGrafter"/>
</dbReference>
<dbReference type="GO" id="GO:0015031">
    <property type="term" value="P:protein transport"/>
    <property type="evidence" value="ECO:0007669"/>
    <property type="project" value="UniProtKB-KW"/>
</dbReference>
<dbReference type="PANTHER" id="PTHR11024">
    <property type="entry name" value="NUCLEAR PORE COMPLEX PROTEIN SEC13 / SEH1 FAMILY MEMBER"/>
    <property type="match status" value="1"/>
</dbReference>
<dbReference type="PROSITE" id="PS50294">
    <property type="entry name" value="WD_REPEATS_REGION"/>
    <property type="match status" value="2"/>
</dbReference>
<feature type="repeat" description="WD" evidence="12">
    <location>
        <begin position="208"/>
        <end position="253"/>
    </location>
</feature>
<dbReference type="AlphaFoldDB" id="A0A376B7D1"/>
<evidence type="ECO:0000256" key="2">
    <source>
        <dbReference type="ARBA" id="ARBA00010102"/>
    </source>
</evidence>
<dbReference type="PANTHER" id="PTHR11024:SF3">
    <property type="entry name" value="NUCLEOPORIN SEH1"/>
    <property type="match status" value="1"/>
</dbReference>
<evidence type="ECO:0000256" key="6">
    <source>
        <dbReference type="ARBA" id="ARBA00022816"/>
    </source>
</evidence>
<dbReference type="GO" id="GO:0005198">
    <property type="term" value="F:structural molecule activity"/>
    <property type="evidence" value="ECO:0007669"/>
    <property type="project" value="InterPro"/>
</dbReference>
<keyword evidence="14" id="KW-1185">Reference proteome</keyword>
<dbReference type="FunFam" id="2.130.10.10:FF:000578">
    <property type="entry name" value="Nucleoporin seh1"/>
    <property type="match status" value="1"/>
</dbReference>
<feature type="repeat" description="WD" evidence="12">
    <location>
        <begin position="5"/>
        <end position="39"/>
    </location>
</feature>
<dbReference type="GO" id="GO:1904263">
    <property type="term" value="P:positive regulation of TORC1 signaling"/>
    <property type="evidence" value="ECO:0007669"/>
    <property type="project" value="TreeGrafter"/>
</dbReference>
<dbReference type="InterPro" id="IPR036322">
    <property type="entry name" value="WD40_repeat_dom_sf"/>
</dbReference>
<evidence type="ECO:0000256" key="9">
    <source>
        <dbReference type="ARBA" id="ARBA00023132"/>
    </source>
</evidence>
<comment type="subcellular location">
    <subcellularLocation>
        <location evidence="11">Endomembrane system</location>
        <topology evidence="11">Peripheral membrane protein</topology>
        <orientation evidence="11">Cytoplasmic side</orientation>
    </subcellularLocation>
    <subcellularLocation>
        <location evidence="1">Nucleus</location>
        <location evidence="1">Nuclear pore complex</location>
    </subcellularLocation>
</comment>
<evidence type="ECO:0000256" key="7">
    <source>
        <dbReference type="ARBA" id="ARBA00022927"/>
    </source>
</evidence>
<evidence type="ECO:0000256" key="8">
    <source>
        <dbReference type="ARBA" id="ARBA00023010"/>
    </source>
</evidence>
<evidence type="ECO:0000256" key="11">
    <source>
        <dbReference type="ARBA" id="ARBA00029433"/>
    </source>
</evidence>
<keyword evidence="10" id="KW-0539">Nucleus</keyword>
<keyword evidence="9" id="KW-0906">Nuclear pore complex</keyword>
<keyword evidence="3" id="KW-0813">Transport</keyword>
<evidence type="ECO:0000256" key="1">
    <source>
        <dbReference type="ARBA" id="ARBA00004567"/>
    </source>
</evidence>
<gene>
    <name evidence="13" type="ORF">SCODWIG_01781</name>
</gene>
<dbReference type="InterPro" id="IPR015943">
    <property type="entry name" value="WD40/YVTN_repeat-like_dom_sf"/>
</dbReference>
<name>A0A376B7D1_9ASCO</name>
<evidence type="ECO:0000256" key="12">
    <source>
        <dbReference type="PROSITE-ProRule" id="PRU00221"/>
    </source>
</evidence>
<protein>
    <submittedName>
        <fullName evidence="13">Probable Nucleoporin SEH1</fullName>
    </submittedName>
</protein>
<keyword evidence="5" id="KW-0677">Repeat</keyword>
<dbReference type="Pfam" id="PF00400">
    <property type="entry name" value="WD40"/>
    <property type="match status" value="4"/>
</dbReference>
<dbReference type="GO" id="GO:0031080">
    <property type="term" value="C:nuclear pore outer ring"/>
    <property type="evidence" value="ECO:0007669"/>
    <property type="project" value="TreeGrafter"/>
</dbReference>
<organism evidence="13 14">
    <name type="scientific">Saccharomycodes ludwigii</name>
    <dbReference type="NCBI Taxonomy" id="36035"/>
    <lineage>
        <taxon>Eukaryota</taxon>
        <taxon>Fungi</taxon>
        <taxon>Dikarya</taxon>
        <taxon>Ascomycota</taxon>
        <taxon>Saccharomycotina</taxon>
        <taxon>Saccharomycetes</taxon>
        <taxon>Saccharomycodales</taxon>
        <taxon>Saccharomycodaceae</taxon>
        <taxon>Saccharomycodes</taxon>
    </lineage>
</organism>
<dbReference type="SUPFAM" id="SSF50978">
    <property type="entry name" value="WD40 repeat-like"/>
    <property type="match status" value="1"/>
</dbReference>
<dbReference type="InterPro" id="IPR037363">
    <property type="entry name" value="Sec13/Seh1_fam"/>
</dbReference>
<accession>A0A376B7D1</accession>
<feature type="repeat" description="WD" evidence="12">
    <location>
        <begin position="51"/>
        <end position="85"/>
    </location>
</feature>
<evidence type="ECO:0000313" key="13">
    <source>
        <dbReference type="EMBL" id="SSD60020.1"/>
    </source>
</evidence>
<evidence type="ECO:0000256" key="4">
    <source>
        <dbReference type="ARBA" id="ARBA00022574"/>
    </source>
</evidence>
<evidence type="ECO:0000256" key="5">
    <source>
        <dbReference type="ARBA" id="ARBA00022737"/>
    </source>
</evidence>
<dbReference type="Gene3D" id="2.130.10.10">
    <property type="entry name" value="YVTN repeat-like/Quinoprotein amine dehydrogenase"/>
    <property type="match status" value="1"/>
</dbReference>
<reference evidence="14" key="1">
    <citation type="submission" date="2018-06" db="EMBL/GenBank/DDBJ databases">
        <authorList>
            <person name="Guldener U."/>
        </authorList>
    </citation>
    <scope>NUCLEOTIDE SEQUENCE [LARGE SCALE GENOMIC DNA]</scope>
    <source>
        <strain evidence="14">UTAD17</strain>
    </source>
</reference>
<dbReference type="GO" id="GO:0051028">
    <property type="term" value="P:mRNA transport"/>
    <property type="evidence" value="ECO:0007669"/>
    <property type="project" value="UniProtKB-KW"/>
</dbReference>
<keyword evidence="6" id="KW-0509">mRNA transport</keyword>